<organism evidence="4 5">
    <name type="scientific">Guptibacillus hwajinpoensis</name>
    <dbReference type="NCBI Taxonomy" id="208199"/>
    <lineage>
        <taxon>Bacteria</taxon>
        <taxon>Bacillati</taxon>
        <taxon>Bacillota</taxon>
        <taxon>Bacilli</taxon>
        <taxon>Bacillales</taxon>
        <taxon>Guptibacillaceae</taxon>
        <taxon>Guptibacillus</taxon>
    </lineage>
</organism>
<sequence>MNTGSVTSSQISTTQQQKTAQSQEILGKDDFLKILVAQLSNQDPMKPMQDTEFIGQMAQFSSLEQMTNMNSSMTKFFDNQLQSSMTDHAHLIGKNVKWSENNVVASGKVQAVVSKEGKILAELDDGKQIDISLLERIETGE</sequence>
<protein>
    <recommendedName>
        <fullName evidence="6">Flagellar basal body rod modification protein FlgD</fullName>
    </recommendedName>
</protein>
<dbReference type="Pfam" id="PF03963">
    <property type="entry name" value="FlgD"/>
    <property type="match status" value="1"/>
</dbReference>
<dbReference type="OrthoDB" id="280334at2"/>
<dbReference type="RefSeq" id="WP_048311291.1">
    <property type="nucleotide sequence ID" value="NZ_CP119526.1"/>
</dbReference>
<keyword evidence="5" id="KW-1185">Reference proteome</keyword>
<dbReference type="Proteomes" id="UP000035996">
    <property type="component" value="Unassembled WGS sequence"/>
</dbReference>
<evidence type="ECO:0000256" key="3">
    <source>
        <dbReference type="SAM" id="MobiDB-lite"/>
    </source>
</evidence>
<dbReference type="InterPro" id="IPR005648">
    <property type="entry name" value="FlgD"/>
</dbReference>
<dbReference type="STRING" id="157733.AB986_11445"/>
<dbReference type="NCBIfam" id="NF007197">
    <property type="entry name" value="PRK09618.1"/>
    <property type="match status" value="1"/>
</dbReference>
<dbReference type="AlphaFoldDB" id="A0A0J6CWY9"/>
<gene>
    <name evidence="4" type="ORF">AB986_11445</name>
</gene>
<accession>A0A0J6CWY9</accession>
<comment type="caution">
    <text evidence="4">The sequence shown here is derived from an EMBL/GenBank/DDBJ whole genome shotgun (WGS) entry which is preliminary data.</text>
</comment>
<evidence type="ECO:0000313" key="4">
    <source>
        <dbReference type="EMBL" id="KMM36579.1"/>
    </source>
</evidence>
<keyword evidence="2" id="KW-1005">Bacterial flagellum biogenesis</keyword>
<dbReference type="PATRIC" id="fig|157733.3.peg.305"/>
<evidence type="ECO:0000313" key="5">
    <source>
        <dbReference type="Proteomes" id="UP000035996"/>
    </source>
</evidence>
<evidence type="ECO:0000256" key="2">
    <source>
        <dbReference type="ARBA" id="ARBA00022795"/>
    </source>
</evidence>
<name>A0A0J6CWY9_9BACL</name>
<evidence type="ECO:0000256" key="1">
    <source>
        <dbReference type="ARBA" id="ARBA00010577"/>
    </source>
</evidence>
<comment type="similarity">
    <text evidence="1">Belongs to the FlgD family.</text>
</comment>
<evidence type="ECO:0008006" key="6">
    <source>
        <dbReference type="Google" id="ProtNLM"/>
    </source>
</evidence>
<feature type="region of interest" description="Disordered" evidence="3">
    <location>
        <begin position="1"/>
        <end position="22"/>
    </location>
</feature>
<proteinExistence type="inferred from homology"/>
<dbReference type="EMBL" id="LELK01000004">
    <property type="protein sequence ID" value="KMM36579.1"/>
    <property type="molecule type" value="Genomic_DNA"/>
</dbReference>
<dbReference type="GO" id="GO:0044781">
    <property type="term" value="P:bacterial-type flagellum organization"/>
    <property type="evidence" value="ECO:0007669"/>
    <property type="project" value="UniProtKB-KW"/>
</dbReference>
<reference evidence="4" key="1">
    <citation type="submission" date="2015-06" db="EMBL/GenBank/DDBJ databases">
        <authorList>
            <person name="Liu B."/>
            <person name="Wang J."/>
            <person name="Zhu Y."/>
            <person name="Liu G."/>
            <person name="Chen Q."/>
            <person name="Zheng C."/>
            <person name="Che J."/>
            <person name="Ge C."/>
            <person name="Shi H."/>
            <person name="Pan Z."/>
            <person name="Liu X."/>
        </authorList>
    </citation>
    <scope>NUCLEOTIDE SEQUENCE [LARGE SCALE GENOMIC DNA]</scope>
    <source>
        <strain evidence="4">DSM 16346</strain>
    </source>
</reference>